<proteinExistence type="predicted"/>
<feature type="compositionally biased region" description="Polar residues" evidence="1">
    <location>
        <begin position="19"/>
        <end position="56"/>
    </location>
</feature>
<feature type="region of interest" description="Disordered" evidence="1">
    <location>
        <begin position="1"/>
        <end position="190"/>
    </location>
</feature>
<organism evidence="2 3">
    <name type="scientific">Nakamurella leprariae</name>
    <dbReference type="NCBI Taxonomy" id="2803911"/>
    <lineage>
        <taxon>Bacteria</taxon>
        <taxon>Bacillati</taxon>
        <taxon>Actinomycetota</taxon>
        <taxon>Actinomycetes</taxon>
        <taxon>Nakamurellales</taxon>
        <taxon>Nakamurellaceae</taxon>
        <taxon>Nakamurella</taxon>
    </lineage>
</organism>
<gene>
    <name evidence="2" type="ORF">JL106_07415</name>
</gene>
<feature type="compositionally biased region" description="Basic and acidic residues" evidence="1">
    <location>
        <begin position="116"/>
        <end position="127"/>
    </location>
</feature>
<keyword evidence="3" id="KW-1185">Reference proteome</keyword>
<name>A0A939BYI2_9ACTN</name>
<protein>
    <submittedName>
        <fullName evidence="2">Uncharacterized protein</fullName>
    </submittedName>
</protein>
<dbReference type="EMBL" id="JAERWK010000008">
    <property type="protein sequence ID" value="MBM9467110.1"/>
    <property type="molecule type" value="Genomic_DNA"/>
</dbReference>
<sequence length="190" mass="19146">MSDPTSNLSQSPDAAVAGDTTSAADVSTGAATDPSSGAGSSEVSTPALTEPSTGADTDQPHTAADTDDQQDVPAAGTPGDVDPDREDVDRPHATSGSIRTGIAEDTPAEGASGDTTTDRGPDYRVEADLTTPGIREADDRLARSQDELEDAKGVAAQLRGDLLPDGPEDQPGPDLPAAPSAETAAEQPRD</sequence>
<evidence type="ECO:0000313" key="3">
    <source>
        <dbReference type="Proteomes" id="UP000663792"/>
    </source>
</evidence>
<comment type="caution">
    <text evidence="2">The sequence shown here is derived from an EMBL/GenBank/DDBJ whole genome shotgun (WGS) entry which is preliminary data.</text>
</comment>
<dbReference type="AlphaFoldDB" id="A0A939BYI2"/>
<accession>A0A939BYI2</accession>
<evidence type="ECO:0000313" key="2">
    <source>
        <dbReference type="EMBL" id="MBM9467110.1"/>
    </source>
</evidence>
<dbReference type="Proteomes" id="UP000663792">
    <property type="component" value="Unassembled WGS sequence"/>
</dbReference>
<reference evidence="2" key="1">
    <citation type="submission" date="2021-01" db="EMBL/GenBank/DDBJ databases">
        <title>YIM 132084 draft genome.</title>
        <authorList>
            <person name="An D."/>
        </authorList>
    </citation>
    <scope>NUCLEOTIDE SEQUENCE</scope>
    <source>
        <strain evidence="2">YIM 132084</strain>
    </source>
</reference>
<evidence type="ECO:0000256" key="1">
    <source>
        <dbReference type="SAM" id="MobiDB-lite"/>
    </source>
</evidence>
<dbReference type="RefSeq" id="WP_205260023.1">
    <property type="nucleotide sequence ID" value="NZ_JAERWK010000008.1"/>
</dbReference>
<feature type="compositionally biased region" description="Basic and acidic residues" evidence="1">
    <location>
        <begin position="135"/>
        <end position="152"/>
    </location>
</feature>
<feature type="compositionally biased region" description="Polar residues" evidence="1">
    <location>
        <begin position="1"/>
        <end position="12"/>
    </location>
</feature>